<dbReference type="Proteomes" id="UP000310574">
    <property type="component" value="Unassembled WGS sequence"/>
</dbReference>
<comment type="caution">
    <text evidence="1">The sequence shown here is derived from an EMBL/GenBank/DDBJ whole genome shotgun (WGS) entry which is preliminary data.</text>
</comment>
<dbReference type="EMBL" id="SSBS01000006">
    <property type="protein sequence ID" value="THF28551.1"/>
    <property type="molecule type" value="Genomic_DNA"/>
</dbReference>
<sequence length="95" mass="10966">MAQITGCVLGRGCRDMKKSETARARVREWDSAIAYNTALFREADLLEEAAYRFIQFGDQNNDIWLCFSEAKALADAKRRAAYEDWLRIKNSISRQ</sequence>
<reference evidence="1 2" key="1">
    <citation type="submission" date="2019-04" db="EMBL/GenBank/DDBJ databases">
        <title>Draft genome sequence of Pseudomonas sp. M7D1 isolated from rhizosphere of plant the flowery desert.</title>
        <authorList>
            <person name="Poblete-Morales M."/>
            <person name="Plaza N."/>
            <person name="Corsini G."/>
            <person name="Silva E."/>
        </authorList>
    </citation>
    <scope>NUCLEOTIDE SEQUENCE [LARGE SCALE GENOMIC DNA]</scope>
    <source>
        <strain evidence="1 2">M7D1</strain>
    </source>
</reference>
<gene>
    <name evidence="1" type="ORF">E5170_23045</name>
</gene>
<organism evidence="1 2">
    <name type="scientific">Pseudomonas atacamensis</name>
    <dbReference type="NCBI Taxonomy" id="2565368"/>
    <lineage>
        <taxon>Bacteria</taxon>
        <taxon>Pseudomonadati</taxon>
        <taxon>Pseudomonadota</taxon>
        <taxon>Gammaproteobacteria</taxon>
        <taxon>Pseudomonadales</taxon>
        <taxon>Pseudomonadaceae</taxon>
        <taxon>Pseudomonas</taxon>
    </lineage>
</organism>
<evidence type="ECO:0000313" key="2">
    <source>
        <dbReference type="Proteomes" id="UP000310574"/>
    </source>
</evidence>
<name>A0AAQ2D8H9_9PSED</name>
<evidence type="ECO:0000313" key="1">
    <source>
        <dbReference type="EMBL" id="THF28551.1"/>
    </source>
</evidence>
<dbReference type="AlphaFoldDB" id="A0AAQ2D8H9"/>
<accession>A0AAQ2D8H9</accession>
<proteinExistence type="predicted"/>
<protein>
    <submittedName>
        <fullName evidence="1">Uncharacterized protein</fullName>
    </submittedName>
</protein>
<dbReference type="RefSeq" id="WP_136493823.1">
    <property type="nucleotide sequence ID" value="NZ_JAOEGI010000001.1"/>
</dbReference>